<reference evidence="3 4" key="1">
    <citation type="submission" date="2017-10" db="EMBL/GenBank/DDBJ databases">
        <authorList>
            <person name="Regsiter A."/>
            <person name="William W."/>
        </authorList>
    </citation>
    <scope>NUCLEOTIDE SEQUENCE [LARGE SCALE GENOMIC DNA]</scope>
    <source>
        <strain evidence="1 4">CFBP6984</strain>
        <strain evidence="2 3">CFBP7430</strain>
    </source>
</reference>
<evidence type="ECO:0000313" key="4">
    <source>
        <dbReference type="Proteomes" id="UP000234181"/>
    </source>
</evidence>
<dbReference type="EMBL" id="OCYT01000065">
    <property type="protein sequence ID" value="SON77959.1"/>
    <property type="molecule type" value="Genomic_DNA"/>
</dbReference>
<evidence type="ECO:0000313" key="2">
    <source>
        <dbReference type="EMBL" id="SON83974.1"/>
    </source>
</evidence>
<protein>
    <recommendedName>
        <fullName evidence="5">Secreted protein</fullName>
    </recommendedName>
</protein>
<keyword evidence="4" id="KW-1185">Reference proteome</keyword>
<gene>
    <name evidence="1" type="ORF">XAP6984_1570004</name>
    <name evidence="2" type="ORF">XAP7430_1500002</name>
</gene>
<accession>A0AB38DXD1</accession>
<comment type="caution">
    <text evidence="2">The sequence shown here is derived from an EMBL/GenBank/DDBJ whole genome shotgun (WGS) entry which is preliminary data.</text>
</comment>
<evidence type="ECO:0000313" key="1">
    <source>
        <dbReference type="EMBL" id="SON77959.1"/>
    </source>
</evidence>
<dbReference type="AlphaFoldDB" id="A0AB38DXD1"/>
<dbReference type="Proteomes" id="UP000234166">
    <property type="component" value="Unassembled WGS sequence"/>
</dbReference>
<proteinExistence type="predicted"/>
<dbReference type="EMBL" id="OCYS01000058">
    <property type="protein sequence ID" value="SON83974.1"/>
    <property type="molecule type" value="Genomic_DNA"/>
</dbReference>
<evidence type="ECO:0008006" key="5">
    <source>
        <dbReference type="Google" id="ProtNLM"/>
    </source>
</evidence>
<organism evidence="2 3">
    <name type="scientific">Xanthomonas campestris pv. phaseoli</name>
    <dbReference type="NCBI Taxonomy" id="317013"/>
    <lineage>
        <taxon>Bacteria</taxon>
        <taxon>Pseudomonadati</taxon>
        <taxon>Pseudomonadota</taxon>
        <taxon>Gammaproteobacteria</taxon>
        <taxon>Lysobacterales</taxon>
        <taxon>Lysobacteraceae</taxon>
        <taxon>Xanthomonas</taxon>
    </lineage>
</organism>
<evidence type="ECO:0000313" key="3">
    <source>
        <dbReference type="Proteomes" id="UP000234166"/>
    </source>
</evidence>
<sequence length="76" mass="8019">MTRSDVILWAWFSVCIVSLHTGCRGLAPAVMAHGCAVSSSAVGTAQECGSGRAATWLLTRFVMPVWAILADGSSHR</sequence>
<dbReference type="Proteomes" id="UP000234181">
    <property type="component" value="Unassembled WGS sequence"/>
</dbReference>
<name>A0AB38DXD1_XANCH</name>